<reference evidence="2 3" key="1">
    <citation type="submission" date="2015-08" db="EMBL/GenBank/DDBJ databases">
        <title>Ancestral chromatin configuration constrains chromatin evolution on differentiating sex chromosomes in Drosophila.</title>
        <authorList>
            <person name="Zhou Q."/>
            <person name="Bachtrog D."/>
        </authorList>
    </citation>
    <scope>NUCLEOTIDE SEQUENCE [LARGE SCALE GENOMIC DNA]</scope>
    <source>
        <tissue evidence="2">Whole larvae</tissue>
    </source>
</reference>
<dbReference type="OrthoDB" id="6352295at2759"/>
<organism evidence="2 3">
    <name type="scientific">Drosophila busckii</name>
    <name type="common">Fruit fly</name>
    <dbReference type="NCBI Taxonomy" id="30019"/>
    <lineage>
        <taxon>Eukaryota</taxon>
        <taxon>Metazoa</taxon>
        <taxon>Ecdysozoa</taxon>
        <taxon>Arthropoda</taxon>
        <taxon>Hexapoda</taxon>
        <taxon>Insecta</taxon>
        <taxon>Pterygota</taxon>
        <taxon>Neoptera</taxon>
        <taxon>Endopterygota</taxon>
        <taxon>Diptera</taxon>
        <taxon>Brachycera</taxon>
        <taxon>Muscomorpha</taxon>
        <taxon>Ephydroidea</taxon>
        <taxon>Drosophilidae</taxon>
        <taxon>Drosophila</taxon>
    </lineage>
</organism>
<feature type="region of interest" description="Disordered" evidence="1">
    <location>
        <begin position="16"/>
        <end position="43"/>
    </location>
</feature>
<keyword evidence="3" id="KW-1185">Reference proteome</keyword>
<dbReference type="OMA" id="LNHSKQM"/>
<dbReference type="AlphaFoldDB" id="A0A0M5JBH8"/>
<sequence>MEDNELTSKAIAELMREMNGQDYSTSEKPQERKINPLGKPNKRFLGRTLNNVIRHNQRETERTQMNCLQKLQDLDDRYERRRSNNFYFRREFCERQEDTGSSRSRSRKRSHRKRHRKNKSSSRSRSRSPRHKSKRKRKREKKRERKRDRKHKRRGRSNSSSNEDQPTRLDTECYTNNLALSVAIAYHKATCKEPPPPPSITNDIIQELMSDSETLEKETPVDTYSIASSHEEAPQILTIDVDSSIDSASDTESSAGSCIELSDSTDEDQELTANNNSDIELVTTVDLTEEY</sequence>
<protein>
    <submittedName>
        <fullName evidence="2">CG14074</fullName>
    </submittedName>
</protein>
<name>A0A0M5JBH8_DROBS</name>
<proteinExistence type="predicted"/>
<evidence type="ECO:0000256" key="1">
    <source>
        <dbReference type="SAM" id="MobiDB-lite"/>
    </source>
</evidence>
<feature type="region of interest" description="Disordered" evidence="1">
    <location>
        <begin position="95"/>
        <end position="169"/>
    </location>
</feature>
<gene>
    <name evidence="2" type="ORF">Dbus_chr3Lg1597</name>
</gene>
<evidence type="ECO:0000313" key="2">
    <source>
        <dbReference type="EMBL" id="ALC44431.1"/>
    </source>
</evidence>
<dbReference type="Proteomes" id="UP000494163">
    <property type="component" value="Chromosome 3L"/>
</dbReference>
<feature type="compositionally biased region" description="Basic residues" evidence="1">
    <location>
        <begin position="104"/>
        <end position="156"/>
    </location>
</feature>
<dbReference type="EMBL" id="CP012525">
    <property type="protein sequence ID" value="ALC44431.1"/>
    <property type="molecule type" value="Genomic_DNA"/>
</dbReference>
<evidence type="ECO:0000313" key="3">
    <source>
        <dbReference type="Proteomes" id="UP000494163"/>
    </source>
</evidence>
<dbReference type="STRING" id="30019.A0A0M5JBH8"/>
<feature type="region of interest" description="Disordered" evidence="1">
    <location>
        <begin position="246"/>
        <end position="277"/>
    </location>
</feature>
<accession>A0A0M5JBH8</accession>